<accession>A0A2P7TX45</accession>
<dbReference type="AlphaFoldDB" id="A0A2P7TX45"/>
<feature type="domain" description="Transposase IS4-like" evidence="1">
    <location>
        <begin position="23"/>
        <end position="140"/>
    </location>
</feature>
<dbReference type="GO" id="GO:0006313">
    <property type="term" value="P:DNA transposition"/>
    <property type="evidence" value="ECO:0007669"/>
    <property type="project" value="InterPro"/>
</dbReference>
<dbReference type="GO" id="GO:0003677">
    <property type="term" value="F:DNA binding"/>
    <property type="evidence" value="ECO:0007669"/>
    <property type="project" value="InterPro"/>
</dbReference>
<dbReference type="Pfam" id="PF01609">
    <property type="entry name" value="DDE_Tnp_1"/>
    <property type="match status" value="1"/>
</dbReference>
<dbReference type="GO" id="GO:0004803">
    <property type="term" value="F:transposase activity"/>
    <property type="evidence" value="ECO:0007669"/>
    <property type="project" value="InterPro"/>
</dbReference>
<evidence type="ECO:0000313" key="2">
    <source>
        <dbReference type="EMBL" id="PSJ79309.1"/>
    </source>
</evidence>
<dbReference type="PANTHER" id="PTHR35604">
    <property type="entry name" value="TRANSPOSASE INSH FOR INSERTION SEQUENCE ELEMENT IS5A-RELATED"/>
    <property type="match status" value="1"/>
</dbReference>
<name>A0A2P7TX45_9NEIS</name>
<reference evidence="2 3" key="1">
    <citation type="submission" date="2018-03" db="EMBL/GenBank/DDBJ databases">
        <title>Neisseria weixii sp. nov., isolated from the intestinal contents of Tibetan Plateau pika (Ochotona curzoniae) in Yushu, Qinghai Province, China.</title>
        <authorList>
            <person name="Gui Z."/>
        </authorList>
    </citation>
    <scope>NUCLEOTIDE SEQUENCE [LARGE SCALE GENOMIC DNA]</scope>
    <source>
        <strain evidence="2 3">ATCC 51483</strain>
    </source>
</reference>
<dbReference type="InterPro" id="IPR002559">
    <property type="entry name" value="Transposase_11"/>
</dbReference>
<comment type="caution">
    <text evidence="2">The sequence shown here is derived from an EMBL/GenBank/DDBJ whole genome shotgun (WGS) entry which is preliminary data.</text>
</comment>
<dbReference type="Proteomes" id="UP000241868">
    <property type="component" value="Unassembled WGS sequence"/>
</dbReference>
<evidence type="ECO:0000313" key="3">
    <source>
        <dbReference type="Proteomes" id="UP000241868"/>
    </source>
</evidence>
<sequence length="157" mass="17529">MGAGLCQFFVLDRFGLLVISLYIGKLHISPANGHGCNHLEPRLSGIVQGTDVYADKGYDGKADRVLLQSKKFSDGMMRKAHRDCPLTEEDQGRNKQLSETRYGGTVFRNATPTFRYSRASYFRLLKAAAQSHLKAICANLLKQATVLIFPKLSDYNK</sequence>
<protein>
    <recommendedName>
        <fullName evidence="1">Transposase IS4-like domain-containing protein</fullName>
    </recommendedName>
</protein>
<dbReference type="EMBL" id="PXYY01000132">
    <property type="protein sequence ID" value="PSJ79309.1"/>
    <property type="molecule type" value="Genomic_DNA"/>
</dbReference>
<keyword evidence="3" id="KW-1185">Reference proteome</keyword>
<proteinExistence type="predicted"/>
<organism evidence="2 3">
    <name type="scientific">Neisseria iguanae</name>
    <dbReference type="NCBI Taxonomy" id="90242"/>
    <lineage>
        <taxon>Bacteria</taxon>
        <taxon>Pseudomonadati</taxon>
        <taxon>Pseudomonadota</taxon>
        <taxon>Betaproteobacteria</taxon>
        <taxon>Neisseriales</taxon>
        <taxon>Neisseriaceae</taxon>
        <taxon>Neisseria</taxon>
    </lineage>
</organism>
<dbReference type="PANTHER" id="PTHR35604:SF2">
    <property type="entry name" value="TRANSPOSASE INSH FOR INSERTION SEQUENCE ELEMENT IS5A-RELATED"/>
    <property type="match status" value="1"/>
</dbReference>
<evidence type="ECO:0000259" key="1">
    <source>
        <dbReference type="Pfam" id="PF01609"/>
    </source>
</evidence>
<gene>
    <name evidence="2" type="ORF">C7N83_13000</name>
</gene>